<feature type="active site" description="Proton donor" evidence="4">
    <location>
        <position position="502"/>
    </location>
</feature>
<dbReference type="AlphaFoldDB" id="A0A317T8W4"/>
<dbReference type="EMBL" id="PDNZ01000005">
    <property type="protein sequence ID" value="PWW81871.1"/>
    <property type="molecule type" value="Genomic_DNA"/>
</dbReference>
<proteinExistence type="inferred from homology"/>
<dbReference type="Pfam" id="PF03636">
    <property type="entry name" value="Glyco_hydro_65N"/>
    <property type="match status" value="1"/>
</dbReference>
<dbReference type="GO" id="GO:0004553">
    <property type="term" value="F:hydrolase activity, hydrolyzing O-glycosyl compounds"/>
    <property type="evidence" value="ECO:0007669"/>
    <property type="project" value="TreeGrafter"/>
</dbReference>
<dbReference type="Pfam" id="PF03632">
    <property type="entry name" value="Glyco_hydro_65m"/>
    <property type="match status" value="1"/>
</dbReference>
<evidence type="ECO:0000256" key="3">
    <source>
        <dbReference type="ARBA" id="ARBA00022679"/>
    </source>
</evidence>
<sequence length="809" mass="93752">MNTQSDDVRDNRFREDPVSLLDLSPKRWLLRRSGYSSRPKRLQVNETLMTIGNGYLNIRGSLEELPPGSYRGMYINGIYDGSEADVEELVKCPVWTDVSLWIDGLKVSLPDCKVIRHEQMLDMRKGILHRKSRFRLPNGKIVTFATTKLVFLHKVHWGYMRVKIVPENFSGKIRVLSGLNGDVLNRGFFPGEQLKHLHLERIERGRDLMYLEMKTREHGIRISNAASWRMVDQGGTSVTWEPRIYGEKFTSEMILDVKKGFSYEFEKYAVVYTSREIPEERMFNGTICGLKSYLRNGAYREIASHIKLWEKSWQQADIVIDGDRSAQQAIRYNMYQLLINGPRQRGSIGAKFLSSEGYLGHVFWDTEIFIFPFYLYNFPDIAKNMLMYRYETLPGAITNAERAGYKGAKYGWETATTGEDVTPRFASKLERTIRLIYTGAEEDHIVSDVIYAVEQYFRVTGDEDFLLDYALEMVFQTARFWASRVVASGEVFEIKTVIGPDEFHEHVDNNVYTNFLVKWHLRLAAILFEYFGRRDIEEFSALCRQLNLQQTEVSQWMDISDRLKFNIDCCSGLIEQFDGYFDLKDYVITRHDRKGGPVLPQGITYRNINKTRLIKQADVLMMFLLFPHAFSDEVKRVNYDFYEKRALHKSSLSHCSHAMVGLAVGNRQHAYRYFMRTALVDLEDLHGNTELGIHGAAVGGTWQTVVRGFGGLTLKSDRIVLRPWLPKRWRRLLFKVHWRDRVIRLEICHDNVSVFIEADVEIPVPCTFWGRCFTISTNKLYTFNYDPILCVKSGGCDETPSHCANSAVD</sequence>
<dbReference type="PANTHER" id="PTHR11051">
    <property type="entry name" value="GLYCOSYL HYDROLASE-RELATED"/>
    <property type="match status" value="1"/>
</dbReference>
<feature type="binding site" evidence="5">
    <location>
        <begin position="364"/>
        <end position="365"/>
    </location>
    <ligand>
        <name>substrate</name>
    </ligand>
</feature>
<dbReference type="GO" id="GO:0005975">
    <property type="term" value="P:carbohydrate metabolic process"/>
    <property type="evidence" value="ECO:0007669"/>
    <property type="project" value="InterPro"/>
</dbReference>
<protein>
    <submittedName>
        <fullName evidence="9">Kojibiose phosphorylase</fullName>
    </submittedName>
</protein>
<feature type="domain" description="Glycoside hydrolase family 65 N-terminal" evidence="8">
    <location>
        <begin position="39"/>
        <end position="275"/>
    </location>
</feature>
<keyword evidence="3" id="KW-0808">Transferase</keyword>
<dbReference type="GO" id="GO:0016757">
    <property type="term" value="F:glycosyltransferase activity"/>
    <property type="evidence" value="ECO:0007669"/>
    <property type="project" value="UniProtKB-KW"/>
</dbReference>
<dbReference type="PANTHER" id="PTHR11051:SF8">
    <property type="entry name" value="PROTEIN-GLUCOSYLGALACTOSYLHYDROXYLYSINE GLUCOSIDASE"/>
    <property type="match status" value="1"/>
</dbReference>
<dbReference type="Pfam" id="PF03633">
    <property type="entry name" value="Glyco_hydro_65C"/>
    <property type="match status" value="1"/>
</dbReference>
<dbReference type="InterPro" id="IPR005196">
    <property type="entry name" value="Glyco_hydro_65_N"/>
</dbReference>
<dbReference type="InterPro" id="IPR005194">
    <property type="entry name" value="Glyco_hydro_65_C"/>
</dbReference>
<dbReference type="SUPFAM" id="SSF48208">
    <property type="entry name" value="Six-hairpin glycosidases"/>
    <property type="match status" value="1"/>
</dbReference>
<dbReference type="Gene3D" id="2.70.98.40">
    <property type="entry name" value="Glycoside hydrolase, family 65, N-terminal domain"/>
    <property type="match status" value="1"/>
</dbReference>
<keyword evidence="2" id="KW-0328">Glycosyltransferase</keyword>
<dbReference type="InterPro" id="IPR017045">
    <property type="entry name" value="Malt_Pase/Glycosyl_Hdrlase"/>
</dbReference>
<evidence type="ECO:0000256" key="5">
    <source>
        <dbReference type="PIRSR" id="PIRSR036289-51"/>
    </source>
</evidence>
<dbReference type="OrthoDB" id="9758855at2"/>
<comment type="similarity">
    <text evidence="1">Belongs to the glycosyl hydrolase 65 family.</text>
</comment>
<evidence type="ECO:0000313" key="10">
    <source>
        <dbReference type="Proteomes" id="UP000246278"/>
    </source>
</evidence>
<evidence type="ECO:0000256" key="1">
    <source>
        <dbReference type="ARBA" id="ARBA00006768"/>
    </source>
</evidence>
<dbReference type="Proteomes" id="UP000246278">
    <property type="component" value="Unassembled WGS sequence"/>
</dbReference>
<dbReference type="InterPro" id="IPR005195">
    <property type="entry name" value="Glyco_hydro_65_M"/>
</dbReference>
<dbReference type="GO" id="GO:0030246">
    <property type="term" value="F:carbohydrate binding"/>
    <property type="evidence" value="ECO:0007669"/>
    <property type="project" value="InterPro"/>
</dbReference>
<evidence type="ECO:0000259" key="8">
    <source>
        <dbReference type="Pfam" id="PF03636"/>
    </source>
</evidence>
<feature type="domain" description="Glycoside hydrolase family 65 C-terminal" evidence="7">
    <location>
        <begin position="715"/>
        <end position="763"/>
    </location>
</feature>
<dbReference type="PIRSF" id="PIRSF036289">
    <property type="entry name" value="Glycosyl_hydrolase_malt_phosph"/>
    <property type="match status" value="1"/>
</dbReference>
<dbReference type="Gene3D" id="2.60.420.10">
    <property type="entry name" value="Maltose phosphorylase, domain 3"/>
    <property type="match status" value="1"/>
</dbReference>
<gene>
    <name evidence="9" type="ORF">CR164_08620</name>
</gene>
<dbReference type="InterPro" id="IPR011013">
    <property type="entry name" value="Gal_mutarotase_sf_dom"/>
</dbReference>
<dbReference type="Gene3D" id="1.50.10.10">
    <property type="match status" value="1"/>
</dbReference>
<evidence type="ECO:0000256" key="4">
    <source>
        <dbReference type="PIRSR" id="PIRSR036289-50"/>
    </source>
</evidence>
<evidence type="ECO:0000256" key="2">
    <source>
        <dbReference type="ARBA" id="ARBA00022676"/>
    </source>
</evidence>
<evidence type="ECO:0000313" key="9">
    <source>
        <dbReference type="EMBL" id="PWW81871.1"/>
    </source>
</evidence>
<feature type="domain" description="Glycoside hydrolase family 65 central catalytic" evidence="6">
    <location>
        <begin position="331"/>
        <end position="703"/>
    </location>
</feature>
<reference evidence="10" key="1">
    <citation type="submission" date="2017-10" db="EMBL/GenBank/DDBJ databases">
        <authorList>
            <person name="Gaisin V.A."/>
            <person name="Rysina M.S."/>
            <person name="Grouzdev D.S."/>
        </authorList>
    </citation>
    <scope>NUCLEOTIDE SEQUENCE [LARGE SCALE GENOMIC DNA]</scope>
    <source>
        <strain evidence="10">V1</strain>
    </source>
</reference>
<evidence type="ECO:0000259" key="7">
    <source>
        <dbReference type="Pfam" id="PF03633"/>
    </source>
</evidence>
<dbReference type="InterPro" id="IPR012341">
    <property type="entry name" value="6hp_glycosidase-like_sf"/>
</dbReference>
<feature type="binding site" evidence="5">
    <location>
        <begin position="615"/>
        <end position="616"/>
    </location>
    <ligand>
        <name>substrate</name>
    </ligand>
</feature>
<organism evidence="9 10">
    <name type="scientific">Prosthecochloris marina</name>
    <dbReference type="NCBI Taxonomy" id="2017681"/>
    <lineage>
        <taxon>Bacteria</taxon>
        <taxon>Pseudomonadati</taxon>
        <taxon>Chlorobiota</taxon>
        <taxon>Chlorobiia</taxon>
        <taxon>Chlorobiales</taxon>
        <taxon>Chlorobiaceae</taxon>
        <taxon>Prosthecochloris</taxon>
    </lineage>
</organism>
<dbReference type="SUPFAM" id="SSF74650">
    <property type="entry name" value="Galactose mutarotase-like"/>
    <property type="match status" value="1"/>
</dbReference>
<evidence type="ECO:0000259" key="6">
    <source>
        <dbReference type="Pfam" id="PF03632"/>
    </source>
</evidence>
<dbReference type="InterPro" id="IPR008928">
    <property type="entry name" value="6-hairpin_glycosidase_sf"/>
</dbReference>
<accession>A0A317T8W4</accession>
<dbReference type="InterPro" id="IPR037018">
    <property type="entry name" value="GH65_N"/>
</dbReference>
<name>A0A317T8W4_9CHLB</name>
<dbReference type="RefSeq" id="WP_110023536.1">
    <property type="nucleotide sequence ID" value="NZ_PDNZ01000005.1"/>
</dbReference>
<keyword evidence="10" id="KW-1185">Reference proteome</keyword>
<comment type="caution">
    <text evidence="9">The sequence shown here is derived from an EMBL/GenBank/DDBJ whole genome shotgun (WGS) entry which is preliminary data.</text>
</comment>